<dbReference type="RefSeq" id="WP_140996182.1">
    <property type="nucleotide sequence ID" value="NZ_VDCZ01000001.1"/>
</dbReference>
<dbReference type="AlphaFoldDB" id="A0A6I4IDY2"/>
<sequence length="201" mass="23909">MNWELILKELGLLTIISGLITWLIKQLGQNLINKDLKTYELELNKKAELYKQELFLISQKASKLHDKRIDRIEELYYMLNDFHNDMQIIVSWKIVTGMTKEEVQQQELNNVKKAETSGNKFLIYYMRHKLYFNLETCKLIDEIINLLKESHADFTFKYIFGPTSAEMEYENIKNATNKIRVKVPEIKIKLEENFRKIIGVE</sequence>
<evidence type="ECO:0000313" key="1">
    <source>
        <dbReference type="EMBL" id="MVO07768.1"/>
    </source>
</evidence>
<name>A0A6I4IDY2_9FLAO</name>
<dbReference type="Proteomes" id="UP000431264">
    <property type="component" value="Unassembled WGS sequence"/>
</dbReference>
<keyword evidence="2" id="KW-1185">Reference proteome</keyword>
<dbReference type="EMBL" id="WQLW01000001">
    <property type="protein sequence ID" value="MVO07768.1"/>
    <property type="molecule type" value="Genomic_DNA"/>
</dbReference>
<dbReference type="OrthoDB" id="1454058at2"/>
<proteinExistence type="predicted"/>
<evidence type="ECO:0000313" key="2">
    <source>
        <dbReference type="Proteomes" id="UP000431264"/>
    </source>
</evidence>
<protein>
    <submittedName>
        <fullName evidence="1">Uncharacterized protein</fullName>
    </submittedName>
</protein>
<accession>A0A6I4IDY2</accession>
<comment type="caution">
    <text evidence="1">The sequence shown here is derived from an EMBL/GenBank/DDBJ whole genome shotgun (WGS) entry which is preliminary data.</text>
</comment>
<reference evidence="2" key="1">
    <citation type="submission" date="2019-05" db="EMBL/GenBank/DDBJ databases">
        <title>Flavobacterium profundi sp. nov., isolated from a deep-sea seamount.</title>
        <authorList>
            <person name="Zhang D.-C."/>
        </authorList>
    </citation>
    <scope>NUCLEOTIDE SEQUENCE [LARGE SCALE GENOMIC DNA]</scope>
    <source>
        <strain evidence="2">TP390</strain>
    </source>
</reference>
<organism evidence="1 2">
    <name type="scientific">Flavobacterium profundi</name>
    <dbReference type="NCBI Taxonomy" id="1774945"/>
    <lineage>
        <taxon>Bacteria</taxon>
        <taxon>Pseudomonadati</taxon>
        <taxon>Bacteroidota</taxon>
        <taxon>Flavobacteriia</taxon>
        <taxon>Flavobacteriales</taxon>
        <taxon>Flavobacteriaceae</taxon>
        <taxon>Flavobacterium</taxon>
    </lineage>
</organism>
<gene>
    <name evidence="1" type="ORF">GOQ30_01155</name>
</gene>